<comment type="catalytic activity">
    <reaction evidence="6 7">
        <text>L-arginyl-[protein] + 2 S-adenosyl-L-methionine = N(omega),N(omega)'-dimethyl-L-arginyl-[protein] + 2 S-adenosyl-L-homocysteine + 2 H(+)</text>
        <dbReference type="Rhea" id="RHEA:48108"/>
        <dbReference type="Rhea" id="RHEA-COMP:10532"/>
        <dbReference type="Rhea" id="RHEA-COMP:11992"/>
        <dbReference type="ChEBI" id="CHEBI:15378"/>
        <dbReference type="ChEBI" id="CHEBI:29965"/>
        <dbReference type="ChEBI" id="CHEBI:57856"/>
        <dbReference type="ChEBI" id="CHEBI:59789"/>
        <dbReference type="ChEBI" id="CHEBI:88221"/>
        <dbReference type="EC" id="2.1.1.320"/>
    </reaction>
</comment>
<evidence type="ECO:0000313" key="9">
    <source>
        <dbReference type="EMBL" id="KAK7792655.1"/>
    </source>
</evidence>
<proteinExistence type="inferred from homology"/>
<reference evidence="8 10" key="1">
    <citation type="submission" date="2024-03" db="EMBL/GenBank/DDBJ databases">
        <title>The genome assembly and annotation of the cricket Gryllus longicercus Weissman &amp; Gray.</title>
        <authorList>
            <person name="Szrajer S."/>
            <person name="Gray D."/>
            <person name="Ylla G."/>
        </authorList>
    </citation>
    <scope>NUCLEOTIDE SEQUENCE [LARGE SCALE GENOMIC DNA]</scope>
    <source>
        <strain evidence="8">DAG 2021-001</strain>
        <tissue evidence="8">Whole body minus gut</tissue>
    </source>
</reference>
<protein>
    <recommendedName>
        <fullName evidence="7">Protein arginine methyltransferase NDUFAF7</fullName>
        <ecNumber evidence="7">2.1.1.320</ecNumber>
    </recommendedName>
</protein>
<evidence type="ECO:0000313" key="10">
    <source>
        <dbReference type="Proteomes" id="UP001378592"/>
    </source>
</evidence>
<dbReference type="Gene3D" id="3.40.50.12710">
    <property type="match status" value="1"/>
</dbReference>
<dbReference type="GO" id="GO:0035243">
    <property type="term" value="F:protein-arginine omega-N symmetric methyltransferase activity"/>
    <property type="evidence" value="ECO:0007669"/>
    <property type="project" value="UniProtKB-EC"/>
</dbReference>
<evidence type="ECO:0000256" key="6">
    <source>
        <dbReference type="ARBA" id="ARBA00048612"/>
    </source>
</evidence>
<evidence type="ECO:0000256" key="3">
    <source>
        <dbReference type="ARBA" id="ARBA00022603"/>
    </source>
</evidence>
<comment type="similarity">
    <text evidence="2 7">Belongs to the NDUFAF7 family.</text>
</comment>
<evidence type="ECO:0000256" key="5">
    <source>
        <dbReference type="ARBA" id="ARBA00023128"/>
    </source>
</evidence>
<accession>A0AAN9V7B6</accession>
<keyword evidence="3 7" id="KW-0489">Methyltransferase</keyword>
<dbReference type="PANTHER" id="PTHR12049">
    <property type="entry name" value="PROTEIN ARGININE METHYLTRANSFERASE NDUFAF7, MITOCHONDRIAL"/>
    <property type="match status" value="1"/>
</dbReference>
<sequence length="413" mass="46932">MNIFRATRRLIYLQANFRCGKKCMHMNGQNISDKLGRQLQARIKAMGPLTIADYMREVLTNPTSGYYQHKSAFGPAGDFMTSPEINQMFGELISVWFISEWQKIGAPAPFQIIELGPGNGSLMNDIIKVLVHFKIHKDVTIHLVEVSQRLASVQAEKLNVNLQHEKSSASTACYQRGRTNSGINVAWYSHIEDVPRSFSFIVANEFFDALPIHKFEKTDKGWREILVDVHPEQENVFRYVQSRFPTPATMFIKPNEVRNHVELSISTVLIVQHMASRVEEDGGIVLLADYGHDGSGCDTFRAFRQHKLHDPLVDPGTADLTADVDFSAIRNAAEPKLITYGPTDQGEFLERMGIKLRLNVLLEQCNDNEKTRLRSSYNMLVDSDKMGKRFKFFAMFPAVLKEHLDKFPVAGFF</sequence>
<dbReference type="InterPro" id="IPR029063">
    <property type="entry name" value="SAM-dependent_MTases_sf"/>
</dbReference>
<comment type="subcellular location">
    <subcellularLocation>
        <location evidence="1 7">Mitochondrion</location>
    </subcellularLocation>
</comment>
<organism evidence="8 10">
    <name type="scientific">Gryllus longicercus</name>
    <dbReference type="NCBI Taxonomy" id="2509291"/>
    <lineage>
        <taxon>Eukaryota</taxon>
        <taxon>Metazoa</taxon>
        <taxon>Ecdysozoa</taxon>
        <taxon>Arthropoda</taxon>
        <taxon>Hexapoda</taxon>
        <taxon>Insecta</taxon>
        <taxon>Pterygota</taxon>
        <taxon>Neoptera</taxon>
        <taxon>Polyneoptera</taxon>
        <taxon>Orthoptera</taxon>
        <taxon>Ensifera</taxon>
        <taxon>Gryllidea</taxon>
        <taxon>Grylloidea</taxon>
        <taxon>Gryllidae</taxon>
        <taxon>Gryllinae</taxon>
        <taxon>Gryllus</taxon>
    </lineage>
</organism>
<keyword evidence="4 7" id="KW-0808">Transferase</keyword>
<dbReference type="EC" id="2.1.1.320" evidence="7"/>
<dbReference type="InterPro" id="IPR038375">
    <property type="entry name" value="NDUFAF7_sf"/>
</dbReference>
<dbReference type="AlphaFoldDB" id="A0AAN9V7B6"/>
<dbReference type="Proteomes" id="UP001378592">
    <property type="component" value="Unassembled WGS sequence"/>
</dbReference>
<evidence type="ECO:0000256" key="4">
    <source>
        <dbReference type="ARBA" id="ARBA00022679"/>
    </source>
</evidence>
<evidence type="ECO:0000313" key="8">
    <source>
        <dbReference type="EMBL" id="KAK7791807.1"/>
    </source>
</evidence>
<comment type="function">
    <text evidence="7">Arginine methyltransferase involved in the assembly or stability of mitochondrial NADH:ubiquinone oxidoreductase complex (complex I).</text>
</comment>
<keyword evidence="10" id="KW-1185">Reference proteome</keyword>
<evidence type="ECO:0000256" key="2">
    <source>
        <dbReference type="ARBA" id="ARBA00005891"/>
    </source>
</evidence>
<dbReference type="GO" id="GO:0005739">
    <property type="term" value="C:mitochondrion"/>
    <property type="evidence" value="ECO:0007669"/>
    <property type="project" value="UniProtKB-SubCell"/>
</dbReference>
<dbReference type="Pfam" id="PF02636">
    <property type="entry name" value="Methyltransf_28"/>
    <property type="match status" value="1"/>
</dbReference>
<dbReference type="EMBL" id="JAZDUA010000436">
    <property type="protein sequence ID" value="KAK7792655.1"/>
    <property type="molecule type" value="Genomic_DNA"/>
</dbReference>
<comment type="caution">
    <text evidence="8">The sequence shown here is derived from an EMBL/GenBank/DDBJ whole genome shotgun (WGS) entry which is preliminary data.</text>
</comment>
<gene>
    <name evidence="8" type="ORF">R5R35_001231</name>
    <name evidence="9" type="ORF">R5R35_005113</name>
</gene>
<dbReference type="PANTHER" id="PTHR12049:SF7">
    <property type="entry name" value="PROTEIN ARGININE METHYLTRANSFERASE NDUFAF7, MITOCHONDRIAL"/>
    <property type="match status" value="1"/>
</dbReference>
<dbReference type="EMBL" id="JAZDUA010000494">
    <property type="protein sequence ID" value="KAK7791807.1"/>
    <property type="molecule type" value="Genomic_DNA"/>
</dbReference>
<dbReference type="InterPro" id="IPR003788">
    <property type="entry name" value="NDUFAF7"/>
</dbReference>
<name>A0AAN9V7B6_9ORTH</name>
<evidence type="ECO:0000256" key="7">
    <source>
        <dbReference type="RuleBase" id="RU364114"/>
    </source>
</evidence>
<evidence type="ECO:0000256" key="1">
    <source>
        <dbReference type="ARBA" id="ARBA00004173"/>
    </source>
</evidence>
<dbReference type="GO" id="GO:0032981">
    <property type="term" value="P:mitochondrial respiratory chain complex I assembly"/>
    <property type="evidence" value="ECO:0007669"/>
    <property type="project" value="TreeGrafter"/>
</dbReference>
<dbReference type="GO" id="GO:0032259">
    <property type="term" value="P:methylation"/>
    <property type="evidence" value="ECO:0007669"/>
    <property type="project" value="UniProtKB-KW"/>
</dbReference>
<dbReference type="SUPFAM" id="SSF53335">
    <property type="entry name" value="S-adenosyl-L-methionine-dependent methyltransferases"/>
    <property type="match status" value="1"/>
</dbReference>
<keyword evidence="5 7" id="KW-0496">Mitochondrion</keyword>